<dbReference type="Proteomes" id="UP000054995">
    <property type="component" value="Unassembled WGS sequence"/>
</dbReference>
<feature type="region of interest" description="Disordered" evidence="1">
    <location>
        <begin position="1"/>
        <end position="78"/>
    </location>
</feature>
<dbReference type="AlphaFoldDB" id="A0A0V1FIV7"/>
<keyword evidence="3" id="KW-1185">Reference proteome</keyword>
<name>A0A0V1FIV7_TRIPS</name>
<accession>A0A0V1FIV7</accession>
<feature type="compositionally biased region" description="Basic and acidic residues" evidence="1">
    <location>
        <begin position="51"/>
        <end position="60"/>
    </location>
</feature>
<feature type="compositionally biased region" description="Basic and acidic residues" evidence="1">
    <location>
        <begin position="23"/>
        <end position="40"/>
    </location>
</feature>
<sequence length="78" mass="8281">MQSDSDETAEGRENRVTGTLETEQEKMGEFGEGRGRERRGNGGWSGVGSGDKGEGEEKEATNGTADQSPAAAEDEFLL</sequence>
<organism evidence="2 3">
    <name type="scientific">Trichinella pseudospiralis</name>
    <name type="common">Parasitic roundworm</name>
    <dbReference type="NCBI Taxonomy" id="6337"/>
    <lineage>
        <taxon>Eukaryota</taxon>
        <taxon>Metazoa</taxon>
        <taxon>Ecdysozoa</taxon>
        <taxon>Nematoda</taxon>
        <taxon>Enoplea</taxon>
        <taxon>Dorylaimia</taxon>
        <taxon>Trichinellida</taxon>
        <taxon>Trichinellidae</taxon>
        <taxon>Trichinella</taxon>
    </lineage>
</organism>
<evidence type="ECO:0000313" key="2">
    <source>
        <dbReference type="EMBL" id="KRY85984.1"/>
    </source>
</evidence>
<proteinExistence type="predicted"/>
<evidence type="ECO:0000313" key="3">
    <source>
        <dbReference type="Proteomes" id="UP000054995"/>
    </source>
</evidence>
<dbReference type="EMBL" id="JYDT01000079">
    <property type="protein sequence ID" value="KRY85984.1"/>
    <property type="molecule type" value="Genomic_DNA"/>
</dbReference>
<comment type="caution">
    <text evidence="2">The sequence shown here is derived from an EMBL/GenBank/DDBJ whole genome shotgun (WGS) entry which is preliminary data.</text>
</comment>
<feature type="compositionally biased region" description="Gly residues" evidence="1">
    <location>
        <begin position="41"/>
        <end position="50"/>
    </location>
</feature>
<evidence type="ECO:0000256" key="1">
    <source>
        <dbReference type="SAM" id="MobiDB-lite"/>
    </source>
</evidence>
<protein>
    <submittedName>
        <fullName evidence="2">Uncharacterized protein</fullName>
    </submittedName>
</protein>
<gene>
    <name evidence="2" type="ORF">T4D_1910</name>
</gene>
<reference evidence="2 3" key="1">
    <citation type="submission" date="2015-01" db="EMBL/GenBank/DDBJ databases">
        <title>Evolution of Trichinella species and genotypes.</title>
        <authorList>
            <person name="Korhonen P.K."/>
            <person name="Edoardo P."/>
            <person name="Giuseppe L.R."/>
            <person name="Gasser R.B."/>
        </authorList>
    </citation>
    <scope>NUCLEOTIDE SEQUENCE [LARGE SCALE GENOMIC DNA]</scope>
    <source>
        <strain evidence="2">ISS470</strain>
    </source>
</reference>